<evidence type="ECO:0000256" key="11">
    <source>
        <dbReference type="ARBA" id="ARBA00078020"/>
    </source>
</evidence>
<evidence type="ECO:0000256" key="10">
    <source>
        <dbReference type="ARBA" id="ARBA00077809"/>
    </source>
</evidence>
<comment type="subunit">
    <text evidence="7">Heterotetramer of 2 MoaD subunits and 2 MoaE subunits. Forms a stable heterotetrameric complex of 2 MoaD and 2 MoeB during adenylation of MoaD by MoeB. During catalysis MoaD shuttles between the two heterotetrameric complexes.</text>
</comment>
<evidence type="ECO:0000256" key="5">
    <source>
        <dbReference type="ARBA" id="ARBA00024247"/>
    </source>
</evidence>
<evidence type="ECO:0000256" key="8">
    <source>
        <dbReference type="ARBA" id="ARBA00075076"/>
    </source>
</evidence>
<dbReference type="SUPFAM" id="SSF54285">
    <property type="entry name" value="MoaD/ThiS"/>
    <property type="match status" value="1"/>
</dbReference>
<dbReference type="GO" id="GO:0000166">
    <property type="term" value="F:nucleotide binding"/>
    <property type="evidence" value="ECO:0007669"/>
    <property type="project" value="UniProtKB-KW"/>
</dbReference>
<keyword evidence="2" id="KW-0547">Nucleotide-binding</keyword>
<comment type="function">
    <text evidence="6">Involved in sulfur transfer in the conversion of molybdopterin precursor Z to molybdopterin.</text>
</comment>
<dbReference type="InterPro" id="IPR044672">
    <property type="entry name" value="MOCS2A"/>
</dbReference>
<dbReference type="PANTHER" id="PTHR33359">
    <property type="entry name" value="MOLYBDOPTERIN SYNTHASE SULFUR CARRIER SUBUNIT"/>
    <property type="match status" value="1"/>
</dbReference>
<dbReference type="Gene3D" id="3.10.20.30">
    <property type="match status" value="1"/>
</dbReference>
<comment type="similarity">
    <text evidence="4">Belongs to the MoaD family.</text>
</comment>
<dbReference type="UniPathway" id="UPA00344"/>
<dbReference type="RefSeq" id="WP_126659074.1">
    <property type="nucleotide sequence ID" value="NZ_RYYR01000011.1"/>
</dbReference>
<dbReference type="NCBIfam" id="TIGR01682">
    <property type="entry name" value="moaD"/>
    <property type="match status" value="1"/>
</dbReference>
<evidence type="ECO:0000256" key="4">
    <source>
        <dbReference type="ARBA" id="ARBA00024200"/>
    </source>
</evidence>
<evidence type="ECO:0000256" key="7">
    <source>
        <dbReference type="ARBA" id="ARBA00063099"/>
    </source>
</evidence>
<evidence type="ECO:0000256" key="6">
    <source>
        <dbReference type="ARBA" id="ARBA00054425"/>
    </source>
</evidence>
<dbReference type="GO" id="GO:1990133">
    <property type="term" value="C:molybdopterin adenylyltransferase complex"/>
    <property type="evidence" value="ECO:0007669"/>
    <property type="project" value="TreeGrafter"/>
</dbReference>
<dbReference type="FunFam" id="3.10.20.30:FF:000010">
    <property type="entry name" value="Molybdopterin synthase sulfur carrier subunit"/>
    <property type="match status" value="1"/>
</dbReference>
<sequence>MVTILYFARLKEIVGKEQEQLPFEGRTVKELLDYIEQQYDFSNFVHVAVNEEYALLEDTLQEHDTVAIIPPVSGG</sequence>
<dbReference type="PANTHER" id="PTHR33359:SF1">
    <property type="entry name" value="MOLYBDOPTERIN SYNTHASE SULFUR CARRIER SUBUNIT"/>
    <property type="match status" value="1"/>
</dbReference>
<dbReference type="Pfam" id="PF02597">
    <property type="entry name" value="ThiS"/>
    <property type="match status" value="1"/>
</dbReference>
<comment type="caution">
    <text evidence="13">The sequence shown here is derived from an EMBL/GenBank/DDBJ whole genome shotgun (WGS) entry which is preliminary data.</text>
</comment>
<name>A0A3S0QPV5_9BACI</name>
<evidence type="ECO:0000256" key="3">
    <source>
        <dbReference type="ARBA" id="ARBA00023150"/>
    </source>
</evidence>
<comment type="pathway">
    <text evidence="1">Cofactor biosynthesis; molybdopterin biosynthesis.</text>
</comment>
<evidence type="ECO:0000256" key="12">
    <source>
        <dbReference type="ARBA" id="ARBA00078992"/>
    </source>
</evidence>
<reference evidence="13 14" key="1">
    <citation type="submission" date="2018-12" db="EMBL/GenBank/DDBJ databases">
        <title>Lysinibacillus antri sp. nov., isolated from a cave soil.</title>
        <authorList>
            <person name="Narsing Rao M.P."/>
            <person name="Zhang H."/>
            <person name="Dong Z.-Y."/>
            <person name="Niu X.-K."/>
            <person name="Zhang K."/>
            <person name="Fang B.-Z."/>
            <person name="Kang Y.-Q."/>
            <person name="Xiao M."/>
            <person name="Li W.-J."/>
        </authorList>
    </citation>
    <scope>NUCLEOTIDE SEQUENCE [LARGE SCALE GENOMIC DNA]</scope>
    <source>
        <strain evidence="13 14">SYSU K30002</strain>
    </source>
</reference>
<dbReference type="InterPro" id="IPR016155">
    <property type="entry name" value="Mopterin_synth/thiamin_S_b"/>
</dbReference>
<evidence type="ECO:0000256" key="1">
    <source>
        <dbReference type="ARBA" id="ARBA00005046"/>
    </source>
</evidence>
<evidence type="ECO:0000313" key="13">
    <source>
        <dbReference type="EMBL" id="RUL52227.1"/>
    </source>
</evidence>
<accession>A0A3S0QPV5</accession>
<protein>
    <recommendedName>
        <fullName evidence="5">Molybdopterin synthase sulfur carrier subunit</fullName>
    </recommendedName>
    <alternativeName>
        <fullName evidence="11">MPT synthase subunit 1</fullName>
    </alternativeName>
    <alternativeName>
        <fullName evidence="8">Molybdenum cofactor biosynthesis protein D</fullName>
    </alternativeName>
    <alternativeName>
        <fullName evidence="10">Molybdopterin-converting factor small subunit</fullName>
    </alternativeName>
    <alternativeName>
        <fullName evidence="9">Molybdopterin-converting factor subunit 1</fullName>
    </alternativeName>
    <alternativeName>
        <fullName evidence="12">Sulfur carrier protein MoaD</fullName>
    </alternativeName>
</protein>
<dbReference type="InterPro" id="IPR012675">
    <property type="entry name" value="Beta-grasp_dom_sf"/>
</dbReference>
<dbReference type="InterPro" id="IPR003749">
    <property type="entry name" value="ThiS/MoaD-like"/>
</dbReference>
<proteinExistence type="inferred from homology"/>
<dbReference type="NCBIfam" id="TIGR01687">
    <property type="entry name" value="moaD_arch"/>
    <property type="match status" value="1"/>
</dbReference>
<dbReference type="Proteomes" id="UP000287910">
    <property type="component" value="Unassembled WGS sequence"/>
</dbReference>
<keyword evidence="3" id="KW-0501">Molybdenum cofactor biosynthesis</keyword>
<evidence type="ECO:0000256" key="2">
    <source>
        <dbReference type="ARBA" id="ARBA00022741"/>
    </source>
</evidence>
<evidence type="ECO:0000256" key="9">
    <source>
        <dbReference type="ARBA" id="ARBA00076711"/>
    </source>
</evidence>
<organism evidence="13 14">
    <name type="scientific">Lysinibacillus antri</name>
    <dbReference type="NCBI Taxonomy" id="2498145"/>
    <lineage>
        <taxon>Bacteria</taxon>
        <taxon>Bacillati</taxon>
        <taxon>Bacillota</taxon>
        <taxon>Bacilli</taxon>
        <taxon>Bacillales</taxon>
        <taxon>Bacillaceae</taxon>
        <taxon>Lysinibacillus</taxon>
    </lineage>
</organism>
<dbReference type="InterPro" id="IPR010038">
    <property type="entry name" value="MoaD_arc-typ"/>
</dbReference>
<dbReference type="CDD" id="cd00754">
    <property type="entry name" value="Ubl_MoaD"/>
    <property type="match status" value="1"/>
</dbReference>
<gene>
    <name evidence="13" type="primary">moaD</name>
    <name evidence="13" type="ORF">EK386_10270</name>
</gene>
<dbReference type="EMBL" id="RYYR01000011">
    <property type="protein sequence ID" value="RUL52227.1"/>
    <property type="molecule type" value="Genomic_DNA"/>
</dbReference>
<evidence type="ECO:0000313" key="14">
    <source>
        <dbReference type="Proteomes" id="UP000287910"/>
    </source>
</evidence>
<dbReference type="AlphaFoldDB" id="A0A3S0QPV5"/>
<dbReference type="GO" id="GO:0006777">
    <property type="term" value="P:Mo-molybdopterin cofactor biosynthetic process"/>
    <property type="evidence" value="ECO:0007669"/>
    <property type="project" value="UniProtKB-KW"/>
</dbReference>
<keyword evidence="14" id="KW-1185">Reference proteome</keyword>